<dbReference type="EMBL" id="GBRH01228326">
    <property type="protein sequence ID" value="JAD69569.1"/>
    <property type="molecule type" value="Transcribed_RNA"/>
</dbReference>
<evidence type="ECO:0000313" key="1">
    <source>
        <dbReference type="EMBL" id="JAD69569.1"/>
    </source>
</evidence>
<reference evidence="1" key="1">
    <citation type="submission" date="2014-09" db="EMBL/GenBank/DDBJ databases">
        <authorList>
            <person name="Magalhaes I.L.F."/>
            <person name="Oliveira U."/>
            <person name="Santos F.R."/>
            <person name="Vidigal T.H.D.A."/>
            <person name="Brescovit A.D."/>
            <person name="Santos A.J."/>
        </authorList>
    </citation>
    <scope>NUCLEOTIDE SEQUENCE</scope>
    <source>
        <tissue evidence="1">Shoot tissue taken approximately 20 cm above the soil surface</tissue>
    </source>
</reference>
<name>A0A0A9BZW3_ARUDO</name>
<sequence length="17" mass="2365">MRMRMMRMRKKANRRRR</sequence>
<dbReference type="AlphaFoldDB" id="A0A0A9BZW3"/>
<protein>
    <submittedName>
        <fullName evidence="1">Uncharacterized protein</fullName>
    </submittedName>
</protein>
<organism evidence="1">
    <name type="scientific">Arundo donax</name>
    <name type="common">Giant reed</name>
    <name type="synonym">Donax arundinaceus</name>
    <dbReference type="NCBI Taxonomy" id="35708"/>
    <lineage>
        <taxon>Eukaryota</taxon>
        <taxon>Viridiplantae</taxon>
        <taxon>Streptophyta</taxon>
        <taxon>Embryophyta</taxon>
        <taxon>Tracheophyta</taxon>
        <taxon>Spermatophyta</taxon>
        <taxon>Magnoliopsida</taxon>
        <taxon>Liliopsida</taxon>
        <taxon>Poales</taxon>
        <taxon>Poaceae</taxon>
        <taxon>PACMAD clade</taxon>
        <taxon>Arundinoideae</taxon>
        <taxon>Arundineae</taxon>
        <taxon>Arundo</taxon>
    </lineage>
</organism>
<reference evidence="1" key="2">
    <citation type="journal article" date="2015" name="Data Brief">
        <title>Shoot transcriptome of the giant reed, Arundo donax.</title>
        <authorList>
            <person name="Barrero R.A."/>
            <person name="Guerrero F.D."/>
            <person name="Moolhuijzen P."/>
            <person name="Goolsby J.A."/>
            <person name="Tidwell J."/>
            <person name="Bellgard S.E."/>
            <person name="Bellgard M.I."/>
        </authorList>
    </citation>
    <scope>NUCLEOTIDE SEQUENCE</scope>
    <source>
        <tissue evidence="1">Shoot tissue taken approximately 20 cm above the soil surface</tissue>
    </source>
</reference>
<proteinExistence type="predicted"/>
<accession>A0A0A9BZW3</accession>